<dbReference type="Gene3D" id="1.20.5.1500">
    <property type="match status" value="1"/>
</dbReference>
<dbReference type="FunFam" id="3.30.1120.90:FF:000005">
    <property type="entry name" value="Nucleosome assembly protein11"/>
    <property type="match status" value="1"/>
</dbReference>
<dbReference type="SUPFAM" id="SSF143113">
    <property type="entry name" value="NAP-like"/>
    <property type="match status" value="1"/>
</dbReference>
<keyword evidence="4" id="KW-0539">Nucleus</keyword>
<dbReference type="Pfam" id="PF00956">
    <property type="entry name" value="NAP"/>
    <property type="match status" value="1"/>
</dbReference>
<organism evidence="6 7">
    <name type="scientific">Medicago truncatula</name>
    <name type="common">Barrel medic</name>
    <name type="synonym">Medicago tribuloides</name>
    <dbReference type="NCBI Taxonomy" id="3880"/>
    <lineage>
        <taxon>Eukaryota</taxon>
        <taxon>Viridiplantae</taxon>
        <taxon>Streptophyta</taxon>
        <taxon>Embryophyta</taxon>
        <taxon>Tracheophyta</taxon>
        <taxon>Spermatophyta</taxon>
        <taxon>Magnoliopsida</taxon>
        <taxon>eudicotyledons</taxon>
        <taxon>Gunneridae</taxon>
        <taxon>Pentapetalae</taxon>
        <taxon>rosids</taxon>
        <taxon>fabids</taxon>
        <taxon>Fabales</taxon>
        <taxon>Fabaceae</taxon>
        <taxon>Papilionoideae</taxon>
        <taxon>50 kb inversion clade</taxon>
        <taxon>NPAAA clade</taxon>
        <taxon>Hologalegina</taxon>
        <taxon>IRL clade</taxon>
        <taxon>Trifolieae</taxon>
        <taxon>Medicago</taxon>
    </lineage>
</organism>
<dbReference type="AlphaFoldDB" id="A0A396JB69"/>
<comment type="caution">
    <text evidence="6">The sequence shown here is derived from an EMBL/GenBank/DDBJ whole genome shotgun (WGS) entry which is preliminary data.</text>
</comment>
<dbReference type="InterPro" id="IPR002164">
    <property type="entry name" value="NAP_family"/>
</dbReference>
<evidence type="ECO:0000256" key="4">
    <source>
        <dbReference type="ARBA" id="ARBA00023242"/>
    </source>
</evidence>
<dbReference type="GO" id="GO:0006334">
    <property type="term" value="P:nucleosome assembly"/>
    <property type="evidence" value="ECO:0007669"/>
    <property type="project" value="InterPro"/>
</dbReference>
<evidence type="ECO:0000256" key="3">
    <source>
        <dbReference type="ARBA" id="ARBA00023186"/>
    </source>
</evidence>
<dbReference type="GO" id="GO:0005634">
    <property type="term" value="C:nucleus"/>
    <property type="evidence" value="ECO:0007669"/>
    <property type="project" value="UniProtKB-SubCell"/>
</dbReference>
<evidence type="ECO:0000313" key="7">
    <source>
        <dbReference type="Proteomes" id="UP000265566"/>
    </source>
</evidence>
<dbReference type="InterPro" id="IPR037231">
    <property type="entry name" value="NAP-like_sf"/>
</dbReference>
<dbReference type="GO" id="GO:0000724">
    <property type="term" value="P:double-strand break repair via homologous recombination"/>
    <property type="evidence" value="ECO:0007669"/>
    <property type="project" value="UniProtKB-ARBA"/>
</dbReference>
<reference evidence="7" key="1">
    <citation type="journal article" date="2018" name="Nat. Plants">
        <title>Whole-genome landscape of Medicago truncatula symbiotic genes.</title>
        <authorList>
            <person name="Pecrix Y."/>
            <person name="Staton S.E."/>
            <person name="Sallet E."/>
            <person name="Lelandais-Briere C."/>
            <person name="Moreau S."/>
            <person name="Carrere S."/>
            <person name="Blein T."/>
            <person name="Jardinaud M.F."/>
            <person name="Latrasse D."/>
            <person name="Zouine M."/>
            <person name="Zahm M."/>
            <person name="Kreplak J."/>
            <person name="Mayjonade B."/>
            <person name="Satge C."/>
            <person name="Perez M."/>
            <person name="Cauet S."/>
            <person name="Marande W."/>
            <person name="Chantry-Darmon C."/>
            <person name="Lopez-Roques C."/>
            <person name="Bouchez O."/>
            <person name="Berard A."/>
            <person name="Debelle F."/>
            <person name="Munos S."/>
            <person name="Bendahmane A."/>
            <person name="Berges H."/>
            <person name="Niebel A."/>
            <person name="Buitink J."/>
            <person name="Frugier F."/>
            <person name="Benhamed M."/>
            <person name="Crespi M."/>
            <person name="Gouzy J."/>
            <person name="Gamas P."/>
        </authorList>
    </citation>
    <scope>NUCLEOTIDE SEQUENCE [LARGE SCALE GENOMIC DNA]</scope>
    <source>
        <strain evidence="7">cv. Jemalong A17</strain>
    </source>
</reference>
<proteinExistence type="inferred from homology"/>
<gene>
    <name evidence="6" type="ORF">MtrunA17_Chr2g0299521</name>
</gene>
<comment type="similarity">
    <text evidence="2 5">Belongs to the nucleosome assembly protein (NAP) family.</text>
</comment>
<evidence type="ECO:0000256" key="2">
    <source>
        <dbReference type="ARBA" id="ARBA00009947"/>
    </source>
</evidence>
<evidence type="ECO:0000313" key="6">
    <source>
        <dbReference type="EMBL" id="RHN73533.1"/>
    </source>
</evidence>
<evidence type="ECO:0000256" key="5">
    <source>
        <dbReference type="RuleBase" id="RU003876"/>
    </source>
</evidence>
<dbReference type="Proteomes" id="UP000265566">
    <property type="component" value="Chromosome 2"/>
</dbReference>
<dbReference type="PANTHER" id="PTHR11875">
    <property type="entry name" value="TESTIS-SPECIFIC Y-ENCODED PROTEIN"/>
    <property type="match status" value="1"/>
</dbReference>
<accession>A0A396JB69</accession>
<protein>
    <submittedName>
        <fullName evidence="6">Putative nucleosome assembly protein (NAP)</fullName>
    </submittedName>
</protein>
<dbReference type="Gene3D" id="3.30.1120.90">
    <property type="entry name" value="Nucleosome assembly protein"/>
    <property type="match status" value="1"/>
</dbReference>
<dbReference type="Gramene" id="rna9356">
    <property type="protein sequence ID" value="RHN73533.1"/>
    <property type="gene ID" value="gene9356"/>
</dbReference>
<comment type="subcellular location">
    <subcellularLocation>
        <location evidence="1">Nucleus</location>
    </subcellularLocation>
</comment>
<dbReference type="EMBL" id="PSQE01000002">
    <property type="protein sequence ID" value="RHN73533.1"/>
    <property type="molecule type" value="Genomic_DNA"/>
</dbReference>
<dbReference type="GO" id="GO:0042393">
    <property type="term" value="F:histone binding"/>
    <property type="evidence" value="ECO:0007669"/>
    <property type="project" value="UniProtKB-ARBA"/>
</dbReference>
<name>A0A396JB69_MEDTR</name>
<keyword evidence="3" id="KW-0143">Chaperone</keyword>
<evidence type="ECO:0000256" key="1">
    <source>
        <dbReference type="ARBA" id="ARBA00004123"/>
    </source>
</evidence>
<sequence>MGGFKFSLLNEFTNEGSRADHVDILEELRMIQALTQQRYKALQYLFASPIVEKRLEVLKEIQKEHDDLKAKFFEERAALEAKYQLLYQPLYTKGVPYFWLVALQNNDEIADEITERDEDALKYLKDIKYTRTTEPQGFKLEFFFDSNPYFSNTILTKTYHMVDEDEFIMEKAIGTEIEWLPGKSLTEKKDPNTAKQTIETEKFDSFFNFFNSLEIPKDGMGVDEEADEELQNEMEHDYDIGLEI</sequence>